<name>A0A8S4FXQ9_PLUXY</name>
<evidence type="ECO:0000313" key="3">
    <source>
        <dbReference type="Proteomes" id="UP000653454"/>
    </source>
</evidence>
<proteinExistence type="predicted"/>
<dbReference type="Proteomes" id="UP000653454">
    <property type="component" value="Unassembled WGS sequence"/>
</dbReference>
<reference evidence="2" key="1">
    <citation type="submission" date="2020-11" db="EMBL/GenBank/DDBJ databases">
        <authorList>
            <person name="Whiteford S."/>
        </authorList>
    </citation>
    <scope>NUCLEOTIDE SEQUENCE</scope>
</reference>
<feature type="region of interest" description="Disordered" evidence="1">
    <location>
        <begin position="287"/>
        <end position="361"/>
    </location>
</feature>
<protein>
    <submittedName>
        <fullName evidence="2">(diamondback moth) hypothetical protein</fullName>
    </submittedName>
</protein>
<feature type="region of interest" description="Disordered" evidence="1">
    <location>
        <begin position="74"/>
        <end position="99"/>
    </location>
</feature>
<gene>
    <name evidence="2" type="ORF">PLXY2_LOCUS10461</name>
</gene>
<dbReference type="PANTHER" id="PTHR34239:SF2">
    <property type="entry name" value="TRANSPOSABLE ELEMENT P TRANSPOSASE_THAP9 CONSERVED DOMAIN-CONTAINING PROTEIN"/>
    <property type="match status" value="1"/>
</dbReference>
<evidence type="ECO:0000313" key="2">
    <source>
        <dbReference type="EMBL" id="CAG9131887.1"/>
    </source>
</evidence>
<dbReference type="PANTHER" id="PTHR34239">
    <property type="entry name" value="APPLE DOMAIN-CONTAINING PROTEIN"/>
    <property type="match status" value="1"/>
</dbReference>
<dbReference type="AlphaFoldDB" id="A0A8S4FXQ9"/>
<keyword evidence="3" id="KW-1185">Reference proteome</keyword>
<organism evidence="2 3">
    <name type="scientific">Plutella xylostella</name>
    <name type="common">Diamondback moth</name>
    <name type="synonym">Plutella maculipennis</name>
    <dbReference type="NCBI Taxonomy" id="51655"/>
    <lineage>
        <taxon>Eukaryota</taxon>
        <taxon>Metazoa</taxon>
        <taxon>Ecdysozoa</taxon>
        <taxon>Arthropoda</taxon>
        <taxon>Hexapoda</taxon>
        <taxon>Insecta</taxon>
        <taxon>Pterygota</taxon>
        <taxon>Neoptera</taxon>
        <taxon>Endopterygota</taxon>
        <taxon>Lepidoptera</taxon>
        <taxon>Glossata</taxon>
        <taxon>Ditrysia</taxon>
        <taxon>Yponomeutoidea</taxon>
        <taxon>Plutellidae</taxon>
        <taxon>Plutella</taxon>
    </lineage>
</organism>
<sequence length="361" mass="40218">MPKRSADKKIEKYKNKIRKLERRRIRVLSDSSSSDSEVVNHTPAQNGTNLSPERTIANIELDDAPQYDSIENTTEVETLDDTHNATDPTNDPEEVASPVEPLDPQLLSALGEATDDTPAYGEKILDNLANLWLPLLKKGLSKEPKEKLLKEYNIPDNCRLLQAPTLNAEIFHAIQDMPRNRDKNLTVPQQQLGSGITAINRAMEVLLKGQDTSTAIKHLSNACRILSDLHHMNTQSRIKLITPGLDRSFLHVIQDAERDETIFGSKLSEKIKAAKAIEKQGIQIKKVTAPNPKPSSSTHIQTPVVRPTYSGNWTAPPRYSSNRGGARGGKKTMQSSRRPYNAAQTYKPATSSYYRPRASNQ</sequence>
<feature type="compositionally biased region" description="Polar residues" evidence="1">
    <location>
        <begin position="37"/>
        <end position="52"/>
    </location>
</feature>
<feature type="region of interest" description="Disordered" evidence="1">
    <location>
        <begin position="25"/>
        <end position="53"/>
    </location>
</feature>
<feature type="compositionally biased region" description="Polar residues" evidence="1">
    <location>
        <begin position="332"/>
        <end position="361"/>
    </location>
</feature>
<dbReference type="EMBL" id="CAJHNJ030000046">
    <property type="protein sequence ID" value="CAG9131887.1"/>
    <property type="molecule type" value="Genomic_DNA"/>
</dbReference>
<feature type="compositionally biased region" description="Polar residues" evidence="1">
    <location>
        <begin position="309"/>
        <end position="323"/>
    </location>
</feature>
<accession>A0A8S4FXQ9</accession>
<comment type="caution">
    <text evidence="2">The sequence shown here is derived from an EMBL/GenBank/DDBJ whole genome shotgun (WGS) entry which is preliminary data.</text>
</comment>
<evidence type="ECO:0000256" key="1">
    <source>
        <dbReference type="SAM" id="MobiDB-lite"/>
    </source>
</evidence>